<dbReference type="PANTHER" id="PTHR23505">
    <property type="entry name" value="SPINSTER"/>
    <property type="match status" value="1"/>
</dbReference>
<dbReference type="AlphaFoldDB" id="A0A841LJB4"/>
<proteinExistence type="predicted"/>
<dbReference type="Proteomes" id="UP000538147">
    <property type="component" value="Unassembled WGS sequence"/>
</dbReference>
<reference evidence="8 9" key="1">
    <citation type="submission" date="2020-08" db="EMBL/GenBank/DDBJ databases">
        <title>Genomic Encyclopedia of Type Strains, Phase IV (KMG-IV): sequencing the most valuable type-strain genomes for metagenomic binning, comparative biology and taxonomic classification.</title>
        <authorList>
            <person name="Goeker M."/>
        </authorList>
    </citation>
    <scope>NUCLEOTIDE SEQUENCE [LARGE SCALE GENOMIC DNA]</scope>
    <source>
        <strain evidence="8 9">DSM 102189</strain>
    </source>
</reference>
<dbReference type="PANTHER" id="PTHR23505:SF79">
    <property type="entry name" value="PROTEIN SPINSTER"/>
    <property type="match status" value="1"/>
</dbReference>
<name>A0A841LJB4_9SPHN</name>
<evidence type="ECO:0000256" key="4">
    <source>
        <dbReference type="ARBA" id="ARBA00022989"/>
    </source>
</evidence>
<feature type="transmembrane region" description="Helical" evidence="6">
    <location>
        <begin position="112"/>
        <end position="132"/>
    </location>
</feature>
<feature type="transmembrane region" description="Helical" evidence="6">
    <location>
        <begin position="55"/>
        <end position="79"/>
    </location>
</feature>
<comment type="caution">
    <text evidence="8">The sequence shown here is derived from an EMBL/GenBank/DDBJ whole genome shotgun (WGS) entry which is preliminary data.</text>
</comment>
<dbReference type="SUPFAM" id="SSF103473">
    <property type="entry name" value="MFS general substrate transporter"/>
    <property type="match status" value="1"/>
</dbReference>
<keyword evidence="4 6" id="KW-1133">Transmembrane helix</keyword>
<feature type="transmembrane region" description="Helical" evidence="6">
    <location>
        <begin position="406"/>
        <end position="430"/>
    </location>
</feature>
<feature type="transmembrane region" description="Helical" evidence="6">
    <location>
        <begin position="313"/>
        <end position="332"/>
    </location>
</feature>
<evidence type="ECO:0000256" key="3">
    <source>
        <dbReference type="ARBA" id="ARBA00022692"/>
    </source>
</evidence>
<feature type="transmembrane region" description="Helical" evidence="6">
    <location>
        <begin position="187"/>
        <end position="208"/>
    </location>
</feature>
<dbReference type="RefSeq" id="WP_184202428.1">
    <property type="nucleotide sequence ID" value="NZ_JACIIV010000030.1"/>
</dbReference>
<accession>A0A841LJB4</accession>
<feature type="transmembrane region" description="Helical" evidence="6">
    <location>
        <begin position="281"/>
        <end position="301"/>
    </location>
</feature>
<evidence type="ECO:0000313" key="9">
    <source>
        <dbReference type="Proteomes" id="UP000538147"/>
    </source>
</evidence>
<keyword evidence="5 6" id="KW-0472">Membrane</keyword>
<dbReference type="InterPro" id="IPR044770">
    <property type="entry name" value="MFS_spinster-like"/>
</dbReference>
<feature type="transmembrane region" description="Helical" evidence="6">
    <location>
        <begin position="234"/>
        <end position="254"/>
    </location>
</feature>
<feature type="transmembrane region" description="Helical" evidence="6">
    <location>
        <begin position="338"/>
        <end position="360"/>
    </location>
</feature>
<evidence type="ECO:0000256" key="2">
    <source>
        <dbReference type="ARBA" id="ARBA00022448"/>
    </source>
</evidence>
<gene>
    <name evidence="8" type="ORF">FHS79_003246</name>
</gene>
<dbReference type="GO" id="GO:0016020">
    <property type="term" value="C:membrane"/>
    <property type="evidence" value="ECO:0007669"/>
    <property type="project" value="UniProtKB-SubCell"/>
</dbReference>
<evidence type="ECO:0000256" key="5">
    <source>
        <dbReference type="ARBA" id="ARBA00023136"/>
    </source>
</evidence>
<dbReference type="EMBL" id="JACIIV010000030">
    <property type="protein sequence ID" value="MBB6229048.1"/>
    <property type="molecule type" value="Genomic_DNA"/>
</dbReference>
<evidence type="ECO:0000259" key="7">
    <source>
        <dbReference type="PROSITE" id="PS50850"/>
    </source>
</evidence>
<feature type="transmembrane region" description="Helical" evidence="6">
    <location>
        <begin position="144"/>
        <end position="167"/>
    </location>
</feature>
<protein>
    <submittedName>
        <fullName evidence="8">MFS family permease</fullName>
    </submittedName>
</protein>
<evidence type="ECO:0000313" key="8">
    <source>
        <dbReference type="EMBL" id="MBB6229048.1"/>
    </source>
</evidence>
<comment type="subcellular location">
    <subcellularLocation>
        <location evidence="1">Membrane</location>
        <topology evidence="1">Multi-pass membrane protein</topology>
    </subcellularLocation>
</comment>
<dbReference type="Gene3D" id="1.20.1250.20">
    <property type="entry name" value="MFS general substrate transporter like domains"/>
    <property type="match status" value="2"/>
</dbReference>
<dbReference type="Pfam" id="PF07690">
    <property type="entry name" value="MFS_1"/>
    <property type="match status" value="1"/>
</dbReference>
<dbReference type="InterPro" id="IPR011701">
    <property type="entry name" value="MFS"/>
</dbReference>
<dbReference type="InterPro" id="IPR020846">
    <property type="entry name" value="MFS_dom"/>
</dbReference>
<feature type="domain" description="Major facilitator superfamily (MFS) profile" evidence="7">
    <location>
        <begin position="20"/>
        <end position="434"/>
    </location>
</feature>
<keyword evidence="3 6" id="KW-0812">Transmembrane</keyword>
<keyword evidence="9" id="KW-1185">Reference proteome</keyword>
<dbReference type="PROSITE" id="PS50850">
    <property type="entry name" value="MFS"/>
    <property type="match status" value="1"/>
</dbReference>
<organism evidence="8 9">
    <name type="scientific">Polymorphobacter multimanifer</name>
    <dbReference type="NCBI Taxonomy" id="1070431"/>
    <lineage>
        <taxon>Bacteria</taxon>
        <taxon>Pseudomonadati</taxon>
        <taxon>Pseudomonadota</taxon>
        <taxon>Alphaproteobacteria</taxon>
        <taxon>Sphingomonadales</taxon>
        <taxon>Sphingosinicellaceae</taxon>
        <taxon>Polymorphobacter</taxon>
    </lineage>
</organism>
<dbReference type="InterPro" id="IPR036259">
    <property type="entry name" value="MFS_trans_sf"/>
</dbReference>
<dbReference type="GO" id="GO:0022857">
    <property type="term" value="F:transmembrane transporter activity"/>
    <property type="evidence" value="ECO:0007669"/>
    <property type="project" value="InterPro"/>
</dbReference>
<evidence type="ECO:0000256" key="1">
    <source>
        <dbReference type="ARBA" id="ARBA00004141"/>
    </source>
</evidence>
<feature type="transmembrane region" description="Helical" evidence="6">
    <location>
        <begin position="86"/>
        <end position="106"/>
    </location>
</feature>
<feature type="transmembrane region" description="Helical" evidence="6">
    <location>
        <begin position="372"/>
        <end position="394"/>
    </location>
</feature>
<evidence type="ECO:0000256" key="6">
    <source>
        <dbReference type="SAM" id="Phobius"/>
    </source>
</evidence>
<keyword evidence="2" id="KW-0813">Transport</keyword>
<sequence length="438" mass="45148">MTAAAAAEPPYPSRPRAWGVVLILFATAVLAYTDRQVLSLLVDPIRADLGISDTQISLLLGFAFALIYGIAGIPLGFLADRSSRRNLIVAGVAIWSVGTLACAVAPSFEMLFAARIIVGLGEAVLSPAAISMISDHFPPHRRGFAVGVFFTGIAVGVGGSILIGGAVLDLVRAGLFAGTAVADWPQWRLVLLAVGLPSLLWALVLLWVKEPVRRFDQLEQAGAIASKGTGESRLLPLLLSLVPVLLVVATASMVDNAVGAWAPSLLIRQFGMDPARVGVDLGLLLMLGYGGGMLAGGALADRMAQLRGPRGKIELCAVAVLATLPAALLINSGSAQGVMIAVPVYFALSAVVTASGLSAILDATPNRMRGQVMAVSFFLNVAIGGGFGPTAVALSGTHVFGEAAGLGPAISFTVVLSYVVAGLVLLPGIVRRWRPAHG</sequence>